<dbReference type="Proteomes" id="UP000584867">
    <property type="component" value="Unassembled WGS sequence"/>
</dbReference>
<dbReference type="GO" id="GO:0003700">
    <property type="term" value="F:DNA-binding transcription factor activity"/>
    <property type="evidence" value="ECO:0007669"/>
    <property type="project" value="TreeGrafter"/>
</dbReference>
<dbReference type="PANTHER" id="PTHR30146:SF109">
    <property type="entry name" value="HTH-TYPE TRANSCRIPTIONAL REGULATOR GALS"/>
    <property type="match status" value="1"/>
</dbReference>
<accession>A0A7W8E7R0</accession>
<keyword evidence="2" id="KW-0238">DNA-binding</keyword>
<evidence type="ECO:0000256" key="2">
    <source>
        <dbReference type="ARBA" id="ARBA00023125"/>
    </source>
</evidence>
<evidence type="ECO:0000259" key="4">
    <source>
        <dbReference type="Pfam" id="PF13377"/>
    </source>
</evidence>
<dbReference type="InterPro" id="IPR028082">
    <property type="entry name" value="Peripla_BP_I"/>
</dbReference>
<dbReference type="Gene3D" id="3.40.50.2300">
    <property type="match status" value="2"/>
</dbReference>
<organism evidence="5 6">
    <name type="scientific">Granulicella mallensis</name>
    <dbReference type="NCBI Taxonomy" id="940614"/>
    <lineage>
        <taxon>Bacteria</taxon>
        <taxon>Pseudomonadati</taxon>
        <taxon>Acidobacteriota</taxon>
        <taxon>Terriglobia</taxon>
        <taxon>Terriglobales</taxon>
        <taxon>Acidobacteriaceae</taxon>
        <taxon>Granulicella</taxon>
    </lineage>
</organism>
<evidence type="ECO:0000313" key="6">
    <source>
        <dbReference type="Proteomes" id="UP000584867"/>
    </source>
</evidence>
<dbReference type="GO" id="GO:0000976">
    <property type="term" value="F:transcription cis-regulatory region binding"/>
    <property type="evidence" value="ECO:0007669"/>
    <property type="project" value="TreeGrafter"/>
</dbReference>
<dbReference type="EMBL" id="JACHIO010000001">
    <property type="protein sequence ID" value="MBB5061936.1"/>
    <property type="molecule type" value="Genomic_DNA"/>
</dbReference>
<name>A0A7W8E7R0_9BACT</name>
<keyword evidence="3" id="KW-0804">Transcription</keyword>
<dbReference type="AlphaFoldDB" id="A0A7W8E7R0"/>
<dbReference type="PANTHER" id="PTHR30146">
    <property type="entry name" value="LACI-RELATED TRANSCRIPTIONAL REPRESSOR"/>
    <property type="match status" value="1"/>
</dbReference>
<dbReference type="SUPFAM" id="SSF53822">
    <property type="entry name" value="Periplasmic binding protein-like I"/>
    <property type="match status" value="1"/>
</dbReference>
<keyword evidence="1" id="KW-0805">Transcription regulation</keyword>
<comment type="caution">
    <text evidence="5">The sequence shown here is derived from an EMBL/GenBank/DDBJ whole genome shotgun (WGS) entry which is preliminary data.</text>
</comment>
<evidence type="ECO:0000313" key="5">
    <source>
        <dbReference type="EMBL" id="MBB5061936.1"/>
    </source>
</evidence>
<dbReference type="InterPro" id="IPR046335">
    <property type="entry name" value="LacI/GalR-like_sensor"/>
</dbReference>
<reference evidence="5 6" key="1">
    <citation type="submission" date="2020-08" db="EMBL/GenBank/DDBJ databases">
        <title>Genomic Encyclopedia of Type Strains, Phase IV (KMG-V): Genome sequencing to study the core and pangenomes of soil and plant-associated prokaryotes.</title>
        <authorList>
            <person name="Whitman W."/>
        </authorList>
    </citation>
    <scope>NUCLEOTIDE SEQUENCE [LARGE SCALE GENOMIC DNA]</scope>
    <source>
        <strain evidence="5 6">X5P3</strain>
    </source>
</reference>
<evidence type="ECO:0000256" key="3">
    <source>
        <dbReference type="ARBA" id="ARBA00023163"/>
    </source>
</evidence>
<dbReference type="Pfam" id="PF13377">
    <property type="entry name" value="Peripla_BP_3"/>
    <property type="match status" value="1"/>
</dbReference>
<evidence type="ECO:0000256" key="1">
    <source>
        <dbReference type="ARBA" id="ARBA00023015"/>
    </source>
</evidence>
<feature type="domain" description="Transcriptional regulator LacI/GalR-like sensor" evidence="4">
    <location>
        <begin position="136"/>
        <end position="300"/>
    </location>
</feature>
<gene>
    <name evidence="5" type="ORF">HDF15_000261</name>
</gene>
<dbReference type="CDD" id="cd06267">
    <property type="entry name" value="PBP1_LacI_sugar_binding-like"/>
    <property type="match status" value="1"/>
</dbReference>
<sequence>MMSPGVQERVFLAAKEFEVSSSSNLFAPSPGASFSIGVVVPEVADGYLASVLNGIEKELFETGYLHSVVCHHGREDLLTAYAASLVDSRVDGLIFVNSMLPPPTNVPSVALSNHQTAAWATRIHIDHDLAAELTLQHLLGLGHRRIAFIRGQKESLDAKSRWTSLCYAAKTLGLDIHEELCLQLEENQWSPRLGYPVVRDLLARRTDFTAICCFNDFVAIGAIKAIREAGLSCPDDISVIGFDDIESAEYCEPSLTTIRQPLKHMGSLAARVLLNKIHYPEAKASKSILMQPSLIVRSSTGPVNSERLHIGTTATKPGKTNRKLTV</sequence>
<dbReference type="RefSeq" id="WP_184252463.1">
    <property type="nucleotide sequence ID" value="NZ_JACHIO010000001.1"/>
</dbReference>
<proteinExistence type="predicted"/>
<protein>
    <submittedName>
        <fullName evidence="5">LacI family transcriptional regulator</fullName>
    </submittedName>
</protein>